<feature type="non-terminal residue" evidence="1">
    <location>
        <position position="427"/>
    </location>
</feature>
<dbReference type="EMBL" id="BDIP01004217">
    <property type="protein sequence ID" value="GIQ88598.1"/>
    <property type="molecule type" value="Genomic_DNA"/>
</dbReference>
<comment type="caution">
    <text evidence="1">The sequence shown here is derived from an EMBL/GenBank/DDBJ whole genome shotgun (WGS) entry which is preliminary data.</text>
</comment>
<evidence type="ECO:0000313" key="1">
    <source>
        <dbReference type="EMBL" id="GIQ88598.1"/>
    </source>
</evidence>
<accession>A0A9K3D7F9</accession>
<proteinExistence type="predicted"/>
<organism evidence="1 2">
    <name type="scientific">Kipferlia bialata</name>
    <dbReference type="NCBI Taxonomy" id="797122"/>
    <lineage>
        <taxon>Eukaryota</taxon>
        <taxon>Metamonada</taxon>
        <taxon>Carpediemonas-like organisms</taxon>
        <taxon>Kipferlia</taxon>
    </lineage>
</organism>
<reference evidence="1 2" key="1">
    <citation type="journal article" date="2018" name="PLoS ONE">
        <title>The draft genome of Kipferlia bialata reveals reductive genome evolution in fornicate parasites.</title>
        <authorList>
            <person name="Tanifuji G."/>
            <person name="Takabayashi S."/>
            <person name="Kume K."/>
            <person name="Takagi M."/>
            <person name="Nakayama T."/>
            <person name="Kamikawa R."/>
            <person name="Inagaki Y."/>
            <person name="Hashimoto T."/>
        </authorList>
    </citation>
    <scope>NUCLEOTIDE SEQUENCE [LARGE SCALE GENOMIC DNA]</scope>
    <source>
        <strain evidence="1">NY0173</strain>
    </source>
</reference>
<sequence>SSGSATELTLTATTIELEGSVTLGSSSDSSITANGPVSANEGIVLYNSLESGTDGEDITFSFKEGSSLKNYQIQSAGDINLLAGHTDTAPASPAQLLIGGSDATTGGDVTINAGKATDGTEGTVYIGALNTDSVILGASDVPVHVSGDFSIGGAINIQEELSFGDDDSDEYILMRTPASSGTGGDFELRAGDATATGDGGDLYLNAGHGDVSGTTGSVYVGRSFEDVMYNAAAVEIGYYSDSSDHCEVSIEGALTLEGSSVTLSPASGATEYAIAMEDADGVDGVNLEIIGQSTSTVTGTYNGGDIKIAGGSVEDGNAGVAGSVYVDAGATSTGTAGAVKIGTDAATTSVEIGFSTSDLAGRTALTVSSDTMTVTGSATFDEGLTVTNTVTCDDMTVGAIDGSGAVLSISGYTATTDADGGDVIINP</sequence>
<keyword evidence="2" id="KW-1185">Reference proteome</keyword>
<evidence type="ECO:0000313" key="2">
    <source>
        <dbReference type="Proteomes" id="UP000265618"/>
    </source>
</evidence>
<dbReference type="AlphaFoldDB" id="A0A9K3D7F9"/>
<gene>
    <name evidence="1" type="ORF">KIPB_010887</name>
</gene>
<dbReference type="Proteomes" id="UP000265618">
    <property type="component" value="Unassembled WGS sequence"/>
</dbReference>
<name>A0A9K3D7F9_9EUKA</name>
<feature type="non-terminal residue" evidence="1">
    <location>
        <position position="1"/>
    </location>
</feature>
<protein>
    <submittedName>
        <fullName evidence="1">Uncharacterized protein</fullName>
    </submittedName>
</protein>